<gene>
    <name evidence="2" type="primary">impA</name>
    <name evidence="2" type="ORF">GPUN_2733</name>
</gene>
<dbReference type="InterPro" id="IPR036286">
    <property type="entry name" value="LexA/Signal_pep-like_sf"/>
</dbReference>
<dbReference type="STRING" id="56804.BAE46_02520"/>
<dbReference type="Pfam" id="PF00717">
    <property type="entry name" value="Peptidase_S24"/>
    <property type="match status" value="1"/>
</dbReference>
<dbReference type="InterPro" id="IPR050077">
    <property type="entry name" value="LexA_repressor"/>
</dbReference>
<name>H5TES0_9ALTE</name>
<dbReference type="AlphaFoldDB" id="H5TES0"/>
<reference evidence="2 3" key="2">
    <citation type="journal article" date="2017" name="Antonie Van Leeuwenhoek">
        <title>Rhizobium rhizosphaerae sp. nov., a novel species isolated from rice rhizosphere.</title>
        <authorList>
            <person name="Zhao J.J."/>
            <person name="Zhang J."/>
            <person name="Zhang R.J."/>
            <person name="Zhang C.W."/>
            <person name="Yin H.Q."/>
            <person name="Zhang X.X."/>
        </authorList>
    </citation>
    <scope>NUCLEOTIDE SEQUENCE [LARGE SCALE GENOMIC DNA]</scope>
    <source>
        <strain evidence="2 3">ACAM 611</strain>
    </source>
</reference>
<keyword evidence="3" id="KW-1185">Reference proteome</keyword>
<dbReference type="PANTHER" id="PTHR33516">
    <property type="entry name" value="LEXA REPRESSOR"/>
    <property type="match status" value="1"/>
</dbReference>
<proteinExistence type="predicted"/>
<reference evidence="2 3" key="1">
    <citation type="journal article" date="2012" name="J. Bacteriol.">
        <title>Genome sequence of proteorhodopsin-containing sea ice bacterium Glaciecola punicea ACAM 611T.</title>
        <authorList>
            <person name="Qin Q.-L."/>
            <person name="Xie B.-B."/>
            <person name="Shu Y.-L."/>
            <person name="Rong J.-C."/>
            <person name="Zhao D.-L."/>
            <person name="Zhang X.-Y."/>
            <person name="Chen X.-L."/>
            <person name="Zhou B.-C."/>
            <person name="Zhanga Y.-Z."/>
        </authorList>
    </citation>
    <scope>NUCLEOTIDE SEQUENCE [LARGE SCALE GENOMIC DNA]</scope>
    <source>
        <strain evidence="2 3">ACAM 611</strain>
    </source>
</reference>
<protein>
    <submittedName>
        <fullName evidence="2">Protein impA</fullName>
    </submittedName>
</protein>
<dbReference type="Gene3D" id="2.10.109.10">
    <property type="entry name" value="Umud Fragment, subunit A"/>
    <property type="match status" value="1"/>
</dbReference>
<dbReference type="SUPFAM" id="SSF51306">
    <property type="entry name" value="LexA/Signal peptidase"/>
    <property type="match status" value="1"/>
</dbReference>
<dbReference type="eggNOG" id="COG1974">
    <property type="taxonomic scope" value="Bacteria"/>
</dbReference>
<evidence type="ECO:0000313" key="2">
    <source>
        <dbReference type="EMBL" id="GAB56847.1"/>
    </source>
</evidence>
<dbReference type="InterPro" id="IPR015927">
    <property type="entry name" value="Peptidase_S24_S26A/B/C"/>
</dbReference>
<organism evidence="2 3">
    <name type="scientific">Glaciecola punicea ACAM 611</name>
    <dbReference type="NCBI Taxonomy" id="1121923"/>
    <lineage>
        <taxon>Bacteria</taxon>
        <taxon>Pseudomonadati</taxon>
        <taxon>Pseudomonadota</taxon>
        <taxon>Gammaproteobacteria</taxon>
        <taxon>Alteromonadales</taxon>
        <taxon>Alteromonadaceae</taxon>
        <taxon>Glaciecola</taxon>
    </lineage>
</organism>
<dbReference type="PANTHER" id="PTHR33516:SF2">
    <property type="entry name" value="LEXA REPRESSOR-RELATED"/>
    <property type="match status" value="1"/>
</dbReference>
<evidence type="ECO:0000313" key="3">
    <source>
        <dbReference type="Proteomes" id="UP000053586"/>
    </source>
</evidence>
<dbReference type="OrthoDB" id="9787787at2"/>
<comment type="caution">
    <text evidence="2">The sequence shown here is derived from an EMBL/GenBank/DDBJ whole genome shotgun (WGS) entry which is preliminary data.</text>
</comment>
<feature type="domain" description="Peptidase S24/S26A/S26B/S26C" evidence="1">
    <location>
        <begin position="9"/>
        <end position="93"/>
    </location>
</feature>
<dbReference type="EMBL" id="BAET01000033">
    <property type="protein sequence ID" value="GAB56847.1"/>
    <property type="molecule type" value="Genomic_DNA"/>
</dbReference>
<accession>H5TES0</accession>
<dbReference type="RefSeq" id="WP_006007434.1">
    <property type="nucleotide sequence ID" value="NZ_BAET01000033.1"/>
</dbReference>
<sequence>MKISRQTIQAGITGFESPANEYIDVALSLDELLIQRNSATFIGQARGHSMTGFGIFNGDLLIVDRAAPRSNFDIVVATLNGEFICKSIDRENRMLISACPERKIYLLMPDDDYQEEGIVISSVRLHRKLSRGR</sequence>
<dbReference type="Proteomes" id="UP000053586">
    <property type="component" value="Unassembled WGS sequence"/>
</dbReference>
<dbReference type="InterPro" id="IPR039418">
    <property type="entry name" value="LexA-like"/>
</dbReference>
<dbReference type="CDD" id="cd06529">
    <property type="entry name" value="S24_LexA-like"/>
    <property type="match status" value="1"/>
</dbReference>
<evidence type="ECO:0000259" key="1">
    <source>
        <dbReference type="Pfam" id="PF00717"/>
    </source>
</evidence>